<reference evidence="6 7" key="1">
    <citation type="journal article" date="2010" name="J. Bacteriol.">
        <title>Biochemical characterization of a novel indole prenyltransferase from Streptomyces sp. SN-593.</title>
        <authorList>
            <person name="Takahashi S."/>
            <person name="Takagi H."/>
            <person name="Toyoda A."/>
            <person name="Uramoto M."/>
            <person name="Nogawa T."/>
            <person name="Ueki M."/>
            <person name="Sakaki Y."/>
            <person name="Osada H."/>
        </authorList>
    </citation>
    <scope>NUCLEOTIDE SEQUENCE [LARGE SCALE GENOMIC DNA]</scope>
    <source>
        <strain evidence="6 7">SN-593</strain>
    </source>
</reference>
<feature type="compositionally biased region" description="Basic and acidic residues" evidence="4">
    <location>
        <begin position="467"/>
        <end position="479"/>
    </location>
</feature>
<evidence type="ECO:0000313" key="6">
    <source>
        <dbReference type="EMBL" id="BBB01882.1"/>
    </source>
</evidence>
<keyword evidence="7" id="KW-1185">Reference proteome</keyword>
<keyword evidence="2" id="KW-0238">DNA-binding</keyword>
<evidence type="ECO:0000256" key="2">
    <source>
        <dbReference type="ARBA" id="ARBA00023125"/>
    </source>
</evidence>
<dbReference type="InterPro" id="IPR016032">
    <property type="entry name" value="Sig_transdc_resp-reg_C-effctor"/>
</dbReference>
<dbReference type="InterPro" id="IPR036388">
    <property type="entry name" value="WH-like_DNA-bd_sf"/>
</dbReference>
<keyword evidence="1" id="KW-0805">Transcription regulation</keyword>
<organism evidence="6 7">
    <name type="scientific">Actinacidiphila reveromycinica</name>
    <dbReference type="NCBI Taxonomy" id="659352"/>
    <lineage>
        <taxon>Bacteria</taxon>
        <taxon>Bacillati</taxon>
        <taxon>Actinomycetota</taxon>
        <taxon>Actinomycetes</taxon>
        <taxon>Kitasatosporales</taxon>
        <taxon>Streptomycetaceae</taxon>
        <taxon>Actinacidiphila</taxon>
    </lineage>
</organism>
<dbReference type="GO" id="GO:0003677">
    <property type="term" value="F:DNA binding"/>
    <property type="evidence" value="ECO:0007669"/>
    <property type="project" value="UniProtKB-KW"/>
</dbReference>
<proteinExistence type="predicted"/>
<feature type="region of interest" description="Disordered" evidence="4">
    <location>
        <begin position="463"/>
        <end position="488"/>
    </location>
</feature>
<dbReference type="PANTHER" id="PTHR44688">
    <property type="entry name" value="DNA-BINDING TRANSCRIPTIONAL ACTIVATOR DEVR_DOSR"/>
    <property type="match status" value="1"/>
</dbReference>
<dbReference type="Gene3D" id="1.10.10.10">
    <property type="entry name" value="Winged helix-like DNA-binding domain superfamily/Winged helix DNA-binding domain"/>
    <property type="match status" value="1"/>
</dbReference>
<evidence type="ECO:0000259" key="5">
    <source>
        <dbReference type="PROSITE" id="PS50043"/>
    </source>
</evidence>
<dbReference type="PRINTS" id="PR00038">
    <property type="entry name" value="HTHLUXR"/>
</dbReference>
<sequence>MGRHAMSDDHQAVERPAQGPGTAQAPAAGRESASGAAGGTSWSGAAPRARRSADPDGRVLVLRSPAARAAGRRLARQRPHRTVLAFQRSYRSAVPAARERARMEEVLLGGRHPAQDGDAARLGAAVAEATAVAAVIEAPRRQLLLAVDAVFRGRFAEASALVETAWEDIDRLRLHGLGSHALAVKALIHAHQGERDALAEASTRFDAWRGDREDEVPIVEGLGHAVCELLHGAGDAARARLRHLHPGDDGRAGGGEPSGTLQLCGPYGLTLLLDCLDGTAGRDDHAAIAAHPAARLPWNAHFVHLAEAVVAGREGDASAAEAALRQALAAAAGYPPARHLGLGLVARAAARDGWGEPVRWLQEAELFYAAHGIDPAVRHCRSLLRELGERVRQRRHGSGDVPDRLWHLGVTVREFEVLVLLDRRHTNREIAAELHLSHRTVERHVANLLEKTQAGNRRELAALLAPEPRESREPREPGGFREPVGVGG</sequence>
<dbReference type="SUPFAM" id="SSF46894">
    <property type="entry name" value="C-terminal effector domain of the bipartite response regulators"/>
    <property type="match status" value="1"/>
</dbReference>
<evidence type="ECO:0000256" key="3">
    <source>
        <dbReference type="ARBA" id="ARBA00023163"/>
    </source>
</evidence>
<name>A0A7U3V088_9ACTN</name>
<dbReference type="Proteomes" id="UP000595703">
    <property type="component" value="Chromosome"/>
</dbReference>
<protein>
    <submittedName>
        <fullName evidence="6">Putative transcriptional regulator</fullName>
    </submittedName>
</protein>
<dbReference type="PROSITE" id="PS50043">
    <property type="entry name" value="HTH_LUXR_2"/>
    <property type="match status" value="1"/>
</dbReference>
<dbReference type="CDD" id="cd06170">
    <property type="entry name" value="LuxR_C_like"/>
    <property type="match status" value="1"/>
</dbReference>
<reference evidence="6 7" key="2">
    <citation type="journal article" date="2011" name="J. Antibiot.">
        <title>Furaquinocins I and J: novel polyketide isoprenoid hybrid compounds from Streptomyces reveromyceticus SN-593.</title>
        <authorList>
            <person name="Panthee S."/>
            <person name="Takahashi S."/>
            <person name="Takagi H."/>
            <person name="Nogawa T."/>
            <person name="Oowada E."/>
            <person name="Uramoto M."/>
            <person name="Osada H."/>
        </authorList>
    </citation>
    <scope>NUCLEOTIDE SEQUENCE [LARGE SCALE GENOMIC DNA]</scope>
    <source>
        <strain evidence="6 7">SN-593</strain>
    </source>
</reference>
<feature type="domain" description="HTH luxR-type" evidence="5">
    <location>
        <begin position="402"/>
        <end position="468"/>
    </location>
</feature>
<evidence type="ECO:0000256" key="4">
    <source>
        <dbReference type="SAM" id="MobiDB-lite"/>
    </source>
</evidence>
<feature type="region of interest" description="Disordered" evidence="4">
    <location>
        <begin position="1"/>
        <end position="58"/>
    </location>
</feature>
<dbReference type="Pfam" id="PF00196">
    <property type="entry name" value="GerE"/>
    <property type="match status" value="1"/>
</dbReference>
<dbReference type="EMBL" id="AP018365">
    <property type="protein sequence ID" value="BBB01882.1"/>
    <property type="molecule type" value="Genomic_DNA"/>
</dbReference>
<accession>A0A7U3V088</accession>
<evidence type="ECO:0000313" key="7">
    <source>
        <dbReference type="Proteomes" id="UP000595703"/>
    </source>
</evidence>
<dbReference type="SMART" id="SM00421">
    <property type="entry name" value="HTH_LUXR"/>
    <property type="match status" value="1"/>
</dbReference>
<gene>
    <name evidence="6" type="ORF">RVR_9500</name>
</gene>
<dbReference type="GO" id="GO:0006355">
    <property type="term" value="P:regulation of DNA-templated transcription"/>
    <property type="evidence" value="ECO:0007669"/>
    <property type="project" value="InterPro"/>
</dbReference>
<feature type="compositionally biased region" description="Basic and acidic residues" evidence="4">
    <location>
        <begin position="1"/>
        <end position="13"/>
    </location>
</feature>
<evidence type="ECO:0000256" key="1">
    <source>
        <dbReference type="ARBA" id="ARBA00023015"/>
    </source>
</evidence>
<dbReference type="AlphaFoldDB" id="A0A7U3V088"/>
<reference evidence="6 7" key="3">
    <citation type="journal article" date="2011" name="Nat. Chem. Biol.">
        <title>Reveromycin A biosynthesis uses RevG and RevJ for stereospecific spiroacetal formation.</title>
        <authorList>
            <person name="Takahashi S."/>
            <person name="Toyoda A."/>
            <person name="Sekiyama Y."/>
            <person name="Takagi H."/>
            <person name="Nogawa T."/>
            <person name="Uramoto M."/>
            <person name="Suzuki R."/>
            <person name="Koshino H."/>
            <person name="Kumano T."/>
            <person name="Panthee S."/>
            <person name="Dairi T."/>
            <person name="Ishikawa J."/>
            <person name="Ikeda H."/>
            <person name="Sakaki Y."/>
            <person name="Osada H."/>
        </authorList>
    </citation>
    <scope>NUCLEOTIDE SEQUENCE [LARGE SCALE GENOMIC DNA]</scope>
    <source>
        <strain evidence="6 7">SN-593</strain>
    </source>
</reference>
<dbReference type="KEGG" id="arev:RVR_9500"/>
<dbReference type="InterPro" id="IPR000792">
    <property type="entry name" value="Tscrpt_reg_LuxR_C"/>
</dbReference>
<reference evidence="6 7" key="4">
    <citation type="journal article" date="2020" name="Sci. Rep.">
        <title>beta-carboline chemical signals induce reveromycin production through a LuxR family regulator in Streptomyces sp. SN-593.</title>
        <authorList>
            <person name="Panthee S."/>
            <person name="Kito N."/>
            <person name="Hayashi T."/>
            <person name="Shimizu T."/>
            <person name="Ishikawa J."/>
            <person name="Hamamoto H."/>
            <person name="Osada H."/>
            <person name="Takahashi S."/>
        </authorList>
    </citation>
    <scope>NUCLEOTIDE SEQUENCE [LARGE SCALE GENOMIC DNA]</scope>
    <source>
        <strain evidence="6 7">SN-593</strain>
    </source>
</reference>
<dbReference type="PANTHER" id="PTHR44688:SF16">
    <property type="entry name" value="DNA-BINDING TRANSCRIPTIONAL ACTIVATOR DEVR_DOSR"/>
    <property type="match status" value="1"/>
</dbReference>
<feature type="compositionally biased region" description="Low complexity" evidence="4">
    <location>
        <begin position="16"/>
        <end position="47"/>
    </location>
</feature>
<keyword evidence="3" id="KW-0804">Transcription</keyword>